<keyword evidence="1" id="KW-0229">DNA integration</keyword>
<evidence type="ECO:0000256" key="3">
    <source>
        <dbReference type="ARBA" id="ARBA00023172"/>
    </source>
</evidence>
<reference evidence="7 8" key="1">
    <citation type="journal article" date="2019" name="Int. J. Syst. Evol. Microbiol.">
        <title>The Global Catalogue of Microorganisms (GCM) 10K type strain sequencing project: providing services to taxonomists for standard genome sequencing and annotation.</title>
        <authorList>
            <consortium name="The Broad Institute Genomics Platform"/>
            <consortium name="The Broad Institute Genome Sequencing Center for Infectious Disease"/>
            <person name="Wu L."/>
            <person name="Ma J."/>
        </authorList>
    </citation>
    <scope>NUCLEOTIDE SEQUENCE [LARGE SCALE GENOMIC DNA]</scope>
    <source>
        <strain evidence="7 8">CGMCC 1.12543</strain>
    </source>
</reference>
<dbReference type="PROSITE" id="PS51898">
    <property type="entry name" value="TYR_RECOMBINASE"/>
    <property type="match status" value="1"/>
</dbReference>
<dbReference type="InterPro" id="IPR013762">
    <property type="entry name" value="Integrase-like_cat_sf"/>
</dbReference>
<feature type="domain" description="Core-binding (CB)" evidence="6">
    <location>
        <begin position="1"/>
        <end position="87"/>
    </location>
</feature>
<evidence type="ECO:0000256" key="4">
    <source>
        <dbReference type="PROSITE-ProRule" id="PRU01248"/>
    </source>
</evidence>
<dbReference type="Gene3D" id="1.10.150.130">
    <property type="match status" value="1"/>
</dbReference>
<accession>A0ABD5RQ22</accession>
<sequence>MNVEQALRDWLSDASGKTNSHTYGNYQSHGGKFAGYLVNKCDVEAISDATRGDLDNFFGHLLDKENFSPETLPIYLQGIRTWFDHLSDEGICDDITEGYDIYEEYGSRGVTQQTTRKARATKAKGGVVWAHPNEVTQMLEHVPETYEWRNKLVVRLLAETGLRRGELADVSLSDVDHDGRSITVLTLKREDSIARTVYYSARTQELMDYWVNRRRQDMGGADNSEYLFPTHQSGRMADRTVADIVVQSAKNAGIQSVMFRDAMDRPRHRLTPHSLRHGFAVSCVLSGVRDGFDFGSQIDLRTLSTLMGHKSTDTTVRYLKVRDEFFREQAESCAPRF</sequence>
<dbReference type="EMBL" id="JBHSQH010000001">
    <property type="protein sequence ID" value="MFC5972389.1"/>
    <property type="molecule type" value="Genomic_DNA"/>
</dbReference>
<organism evidence="7 8">
    <name type="scientific">Halomarina salina</name>
    <dbReference type="NCBI Taxonomy" id="1872699"/>
    <lineage>
        <taxon>Archaea</taxon>
        <taxon>Methanobacteriati</taxon>
        <taxon>Methanobacteriota</taxon>
        <taxon>Stenosarchaea group</taxon>
        <taxon>Halobacteria</taxon>
        <taxon>Halobacteriales</taxon>
        <taxon>Natronomonadaceae</taxon>
        <taxon>Halomarina</taxon>
    </lineage>
</organism>
<dbReference type="Proteomes" id="UP001596099">
    <property type="component" value="Unassembled WGS sequence"/>
</dbReference>
<dbReference type="SUPFAM" id="SSF56349">
    <property type="entry name" value="DNA breaking-rejoining enzymes"/>
    <property type="match status" value="1"/>
</dbReference>
<keyword evidence="8" id="KW-1185">Reference proteome</keyword>
<dbReference type="RefSeq" id="WP_247415637.1">
    <property type="nucleotide sequence ID" value="NZ_JALLGW010000001.1"/>
</dbReference>
<evidence type="ECO:0000313" key="8">
    <source>
        <dbReference type="Proteomes" id="UP001596099"/>
    </source>
</evidence>
<evidence type="ECO:0000259" key="5">
    <source>
        <dbReference type="PROSITE" id="PS51898"/>
    </source>
</evidence>
<evidence type="ECO:0000256" key="1">
    <source>
        <dbReference type="ARBA" id="ARBA00022908"/>
    </source>
</evidence>
<dbReference type="Pfam" id="PF00589">
    <property type="entry name" value="Phage_integrase"/>
    <property type="match status" value="1"/>
</dbReference>
<comment type="caution">
    <text evidence="7">The sequence shown here is derived from an EMBL/GenBank/DDBJ whole genome shotgun (WGS) entry which is preliminary data.</text>
</comment>
<dbReference type="InterPro" id="IPR010998">
    <property type="entry name" value="Integrase_recombinase_N"/>
</dbReference>
<dbReference type="InterPro" id="IPR002104">
    <property type="entry name" value="Integrase_catalytic"/>
</dbReference>
<dbReference type="InterPro" id="IPR044068">
    <property type="entry name" value="CB"/>
</dbReference>
<dbReference type="GO" id="GO:0006310">
    <property type="term" value="P:DNA recombination"/>
    <property type="evidence" value="ECO:0007669"/>
    <property type="project" value="UniProtKB-KW"/>
</dbReference>
<dbReference type="GO" id="GO:0003677">
    <property type="term" value="F:DNA binding"/>
    <property type="evidence" value="ECO:0007669"/>
    <property type="project" value="UniProtKB-UniRule"/>
</dbReference>
<gene>
    <name evidence="7" type="ORF">ACFPYI_13695</name>
</gene>
<evidence type="ECO:0000256" key="2">
    <source>
        <dbReference type="ARBA" id="ARBA00023125"/>
    </source>
</evidence>
<keyword evidence="2 4" id="KW-0238">DNA-binding</keyword>
<name>A0ABD5RQ22_9EURY</name>
<evidence type="ECO:0000313" key="7">
    <source>
        <dbReference type="EMBL" id="MFC5972389.1"/>
    </source>
</evidence>
<dbReference type="Gene3D" id="1.10.443.10">
    <property type="entry name" value="Intergrase catalytic core"/>
    <property type="match status" value="1"/>
</dbReference>
<evidence type="ECO:0000259" key="6">
    <source>
        <dbReference type="PROSITE" id="PS51900"/>
    </source>
</evidence>
<protein>
    <submittedName>
        <fullName evidence="7">Tyrosine-type recombinase/integrase</fullName>
    </submittedName>
</protein>
<dbReference type="PANTHER" id="PTHR30349:SF41">
    <property type="entry name" value="INTEGRASE_RECOMBINASE PROTEIN MJ0367-RELATED"/>
    <property type="match status" value="1"/>
</dbReference>
<proteinExistence type="predicted"/>
<dbReference type="InterPro" id="IPR050090">
    <property type="entry name" value="Tyrosine_recombinase_XerCD"/>
</dbReference>
<feature type="domain" description="Tyr recombinase" evidence="5">
    <location>
        <begin position="125"/>
        <end position="331"/>
    </location>
</feature>
<dbReference type="CDD" id="cd00397">
    <property type="entry name" value="DNA_BRE_C"/>
    <property type="match status" value="1"/>
</dbReference>
<dbReference type="PROSITE" id="PS51900">
    <property type="entry name" value="CB"/>
    <property type="match status" value="1"/>
</dbReference>
<dbReference type="AlphaFoldDB" id="A0ABD5RQ22"/>
<dbReference type="InterPro" id="IPR011010">
    <property type="entry name" value="DNA_brk_join_enz"/>
</dbReference>
<dbReference type="PANTHER" id="PTHR30349">
    <property type="entry name" value="PHAGE INTEGRASE-RELATED"/>
    <property type="match status" value="1"/>
</dbReference>
<keyword evidence="3" id="KW-0233">DNA recombination</keyword>
<dbReference type="GO" id="GO:0015074">
    <property type="term" value="P:DNA integration"/>
    <property type="evidence" value="ECO:0007669"/>
    <property type="project" value="UniProtKB-KW"/>
</dbReference>